<comment type="caution">
    <text evidence="1">The sequence shown here is derived from an EMBL/GenBank/DDBJ whole genome shotgun (WGS) entry which is preliminary data.</text>
</comment>
<dbReference type="Gene3D" id="1.20.58.320">
    <property type="entry name" value="TPR-like"/>
    <property type="match status" value="1"/>
</dbReference>
<dbReference type="EMBL" id="JAJTJA010000009">
    <property type="protein sequence ID" value="KAH8694204.1"/>
    <property type="molecule type" value="Genomic_DNA"/>
</dbReference>
<dbReference type="InterPro" id="IPR010323">
    <property type="entry name" value="DUF924"/>
</dbReference>
<dbReference type="AlphaFoldDB" id="A0AAD4KLZ1"/>
<dbReference type="RefSeq" id="XP_046069874.1">
    <property type="nucleotide sequence ID" value="XM_046216804.1"/>
</dbReference>
<dbReference type="Proteomes" id="UP001201262">
    <property type="component" value="Unassembled WGS sequence"/>
</dbReference>
<reference evidence="1" key="1">
    <citation type="submission" date="2021-12" db="EMBL/GenBank/DDBJ databases">
        <title>Convergent genome expansion in fungi linked to evolution of root-endophyte symbiosis.</title>
        <authorList>
            <consortium name="DOE Joint Genome Institute"/>
            <person name="Ke Y.-H."/>
            <person name="Bonito G."/>
            <person name="Liao H.-L."/>
            <person name="Looney B."/>
            <person name="Rojas-Flechas A."/>
            <person name="Nash J."/>
            <person name="Hameed K."/>
            <person name="Schadt C."/>
            <person name="Martin F."/>
            <person name="Crous P.W."/>
            <person name="Miettinen O."/>
            <person name="Magnuson J.K."/>
            <person name="Labbe J."/>
            <person name="Jacobson D."/>
            <person name="Doktycz M.J."/>
            <person name="Veneault-Fourrey C."/>
            <person name="Kuo A."/>
            <person name="Mondo S."/>
            <person name="Calhoun S."/>
            <person name="Riley R."/>
            <person name="Ohm R."/>
            <person name="LaButti K."/>
            <person name="Andreopoulos B."/>
            <person name="Pangilinan J."/>
            <person name="Nolan M."/>
            <person name="Tritt A."/>
            <person name="Clum A."/>
            <person name="Lipzen A."/>
            <person name="Daum C."/>
            <person name="Barry K."/>
            <person name="Grigoriev I.V."/>
            <person name="Vilgalys R."/>
        </authorList>
    </citation>
    <scope>NUCLEOTIDE SEQUENCE</scope>
    <source>
        <strain evidence="1">PMI_201</strain>
    </source>
</reference>
<organism evidence="1 2">
    <name type="scientific">Talaromyces proteolyticus</name>
    <dbReference type="NCBI Taxonomy" id="1131652"/>
    <lineage>
        <taxon>Eukaryota</taxon>
        <taxon>Fungi</taxon>
        <taxon>Dikarya</taxon>
        <taxon>Ascomycota</taxon>
        <taxon>Pezizomycotina</taxon>
        <taxon>Eurotiomycetes</taxon>
        <taxon>Eurotiomycetidae</taxon>
        <taxon>Eurotiales</taxon>
        <taxon>Trichocomaceae</taxon>
        <taxon>Talaromyces</taxon>
        <taxon>Talaromyces sect. Bacilispori</taxon>
    </lineage>
</organism>
<evidence type="ECO:0000313" key="2">
    <source>
        <dbReference type="Proteomes" id="UP001201262"/>
    </source>
</evidence>
<dbReference type="GeneID" id="70247091"/>
<dbReference type="Pfam" id="PF06041">
    <property type="entry name" value="DUF924"/>
    <property type="match status" value="1"/>
</dbReference>
<dbReference type="SUPFAM" id="SSF48452">
    <property type="entry name" value="TPR-like"/>
    <property type="match status" value="1"/>
</dbReference>
<dbReference type="Gene3D" id="1.25.40.10">
    <property type="entry name" value="Tetratricopeptide repeat domain"/>
    <property type="match status" value="1"/>
</dbReference>
<evidence type="ECO:0008006" key="3">
    <source>
        <dbReference type="Google" id="ProtNLM"/>
    </source>
</evidence>
<dbReference type="InterPro" id="IPR011990">
    <property type="entry name" value="TPR-like_helical_dom_sf"/>
</dbReference>
<accession>A0AAD4KLZ1</accession>
<keyword evidence="2" id="KW-1185">Reference proteome</keyword>
<evidence type="ECO:0000313" key="1">
    <source>
        <dbReference type="EMBL" id="KAH8694204.1"/>
    </source>
</evidence>
<name>A0AAD4KLZ1_9EURO</name>
<gene>
    <name evidence="1" type="ORF">BGW36DRAFT_384544</name>
</gene>
<protein>
    <recommendedName>
        <fullName evidence="3">DUF924 domain-containing protein</fullName>
    </recommendedName>
</protein>
<sequence>MPARTYQQVLDFWFSPKWSPDYLKPKSFWYGGPKDDAYVRKYLSDLYQEAKDNNIDAWIQMDNGMGALALILLLDQVPRNIFRGSAKAYATDGKAVEIARYAVDQKWDKDMPDIQKRYMYSPFNHSENLHDQERSLALFTELGDPYHMRWARDFYEQIKRDGRFKHRDAILKR</sequence>
<proteinExistence type="predicted"/>